<evidence type="ECO:0000313" key="4">
    <source>
        <dbReference type="Proteomes" id="UP000765509"/>
    </source>
</evidence>
<dbReference type="AlphaFoldDB" id="A0A9Q3CJ89"/>
<sequence>MPQGSQPVYSNSEVPISRINKKVVVKIIRIIAHSPTNPDAEGSVELDGDAVEVVLESVGHQCNTSPSQPAATRLQSQVIPSTPRNVQQVLSTITSYISPPSPNPSTARPAMDSPVSPPPIPPPRNSPMVTSQKLQLVASSSKRREDPFPFLFPATQVFQKMEHWPIWVSREDLNMANEVLDSVVSLFRIIDRNSREVITYAKDRMIPGTASENMDSNFAWYEDEFINKFQRNFVTWVDITSFLFLVYVWLGFYPHSYKILKIYEEVKK</sequence>
<comment type="caution">
    <text evidence="3">The sequence shown here is derived from an EMBL/GenBank/DDBJ whole genome shotgun (WGS) entry which is preliminary data.</text>
</comment>
<keyword evidence="2" id="KW-0472">Membrane</keyword>
<evidence type="ECO:0000313" key="3">
    <source>
        <dbReference type="EMBL" id="MBW0484908.1"/>
    </source>
</evidence>
<accession>A0A9Q3CJ89</accession>
<dbReference type="EMBL" id="AVOT02007905">
    <property type="protein sequence ID" value="MBW0484908.1"/>
    <property type="molecule type" value="Genomic_DNA"/>
</dbReference>
<feature type="compositionally biased region" description="Pro residues" evidence="1">
    <location>
        <begin position="115"/>
        <end position="125"/>
    </location>
</feature>
<evidence type="ECO:0000256" key="2">
    <source>
        <dbReference type="SAM" id="Phobius"/>
    </source>
</evidence>
<evidence type="ECO:0000256" key="1">
    <source>
        <dbReference type="SAM" id="MobiDB-lite"/>
    </source>
</evidence>
<keyword evidence="2" id="KW-0812">Transmembrane</keyword>
<keyword evidence="2" id="KW-1133">Transmembrane helix</keyword>
<reference evidence="3" key="1">
    <citation type="submission" date="2021-03" db="EMBL/GenBank/DDBJ databases">
        <title>Draft genome sequence of rust myrtle Austropuccinia psidii MF-1, a brazilian biotype.</title>
        <authorList>
            <person name="Quecine M.C."/>
            <person name="Pachon D.M.R."/>
            <person name="Bonatelli M.L."/>
            <person name="Correr F.H."/>
            <person name="Franceschini L.M."/>
            <person name="Leite T.F."/>
            <person name="Margarido G.R.A."/>
            <person name="Almeida C.A."/>
            <person name="Ferrarezi J.A."/>
            <person name="Labate C.A."/>
        </authorList>
    </citation>
    <scope>NUCLEOTIDE SEQUENCE</scope>
    <source>
        <strain evidence="3">MF-1</strain>
    </source>
</reference>
<name>A0A9Q3CJ89_9BASI</name>
<protein>
    <submittedName>
        <fullName evidence="3">Uncharacterized protein</fullName>
    </submittedName>
</protein>
<feature type="transmembrane region" description="Helical" evidence="2">
    <location>
        <begin position="233"/>
        <end position="253"/>
    </location>
</feature>
<proteinExistence type="predicted"/>
<feature type="compositionally biased region" description="Low complexity" evidence="1">
    <location>
        <begin position="95"/>
        <end position="114"/>
    </location>
</feature>
<keyword evidence="4" id="KW-1185">Reference proteome</keyword>
<dbReference type="Proteomes" id="UP000765509">
    <property type="component" value="Unassembled WGS sequence"/>
</dbReference>
<feature type="region of interest" description="Disordered" evidence="1">
    <location>
        <begin position="95"/>
        <end position="128"/>
    </location>
</feature>
<organism evidence="3 4">
    <name type="scientific">Austropuccinia psidii MF-1</name>
    <dbReference type="NCBI Taxonomy" id="1389203"/>
    <lineage>
        <taxon>Eukaryota</taxon>
        <taxon>Fungi</taxon>
        <taxon>Dikarya</taxon>
        <taxon>Basidiomycota</taxon>
        <taxon>Pucciniomycotina</taxon>
        <taxon>Pucciniomycetes</taxon>
        <taxon>Pucciniales</taxon>
        <taxon>Sphaerophragmiaceae</taxon>
        <taxon>Austropuccinia</taxon>
    </lineage>
</organism>
<gene>
    <name evidence="3" type="ORF">O181_024623</name>
</gene>